<keyword evidence="6 10" id="KW-1133">Transmembrane helix</keyword>
<keyword evidence="8 9" id="KW-0012">Acyltransferase</keyword>
<evidence type="ECO:0000256" key="3">
    <source>
        <dbReference type="ARBA" id="ARBA00022475"/>
    </source>
</evidence>
<proteinExistence type="inferred from homology"/>
<keyword evidence="5 10" id="KW-0812">Transmembrane</keyword>
<keyword evidence="12" id="KW-1185">Reference proteome</keyword>
<gene>
    <name evidence="11" type="ORF">GMBLW1_35310</name>
</gene>
<organism evidence="11">
    <name type="scientific">Tuwongella immobilis</name>
    <dbReference type="NCBI Taxonomy" id="692036"/>
    <lineage>
        <taxon>Bacteria</taxon>
        <taxon>Pseudomonadati</taxon>
        <taxon>Planctomycetota</taxon>
        <taxon>Planctomycetia</taxon>
        <taxon>Gemmatales</taxon>
        <taxon>Gemmataceae</taxon>
        <taxon>Tuwongella</taxon>
    </lineage>
</organism>
<dbReference type="GO" id="GO:0005886">
    <property type="term" value="C:plasma membrane"/>
    <property type="evidence" value="ECO:0007669"/>
    <property type="project" value="UniProtKB-SubCell"/>
</dbReference>
<evidence type="ECO:0000256" key="9">
    <source>
        <dbReference type="PIRNR" id="PIRNR016636"/>
    </source>
</evidence>
<dbReference type="InterPro" id="IPR051085">
    <property type="entry name" value="MB_O-acyltransferase"/>
</dbReference>
<protein>
    <recommendedName>
        <fullName evidence="13">MBOAT family protein</fullName>
    </recommendedName>
</protein>
<reference evidence="11" key="1">
    <citation type="submission" date="2019-04" db="EMBL/GenBank/DDBJ databases">
        <authorList>
            <consortium name="Science for Life Laboratories"/>
        </authorList>
    </citation>
    <scope>NUCLEOTIDE SEQUENCE</scope>
    <source>
        <strain evidence="11">MBLW1</strain>
    </source>
</reference>
<feature type="transmembrane region" description="Helical" evidence="10">
    <location>
        <begin position="229"/>
        <end position="248"/>
    </location>
</feature>
<feature type="transmembrane region" description="Helical" evidence="10">
    <location>
        <begin position="29"/>
        <end position="52"/>
    </location>
</feature>
<keyword evidence="4 9" id="KW-0808">Transferase</keyword>
<evidence type="ECO:0000313" key="11">
    <source>
        <dbReference type="EMBL" id="VIP05662.1"/>
    </source>
</evidence>
<feature type="transmembrane region" description="Helical" evidence="10">
    <location>
        <begin position="191"/>
        <end position="208"/>
    </location>
</feature>
<evidence type="ECO:0000256" key="4">
    <source>
        <dbReference type="ARBA" id="ARBA00022679"/>
    </source>
</evidence>
<dbReference type="GO" id="GO:0042121">
    <property type="term" value="P:alginic acid biosynthetic process"/>
    <property type="evidence" value="ECO:0007669"/>
    <property type="project" value="InterPro"/>
</dbReference>
<dbReference type="InParanoid" id="A0A6C2YXZ2"/>
<dbReference type="PANTHER" id="PTHR13285:SF23">
    <property type="entry name" value="TEICHOIC ACID D-ALANYLTRANSFERASE"/>
    <property type="match status" value="1"/>
</dbReference>
<dbReference type="InterPro" id="IPR024194">
    <property type="entry name" value="Ac/AlaTfrase_AlgI/DltB"/>
</dbReference>
<dbReference type="PIRSF" id="PIRSF016636">
    <property type="entry name" value="AlgI_DltB"/>
    <property type="match status" value="1"/>
</dbReference>
<evidence type="ECO:0000256" key="8">
    <source>
        <dbReference type="ARBA" id="ARBA00023315"/>
    </source>
</evidence>
<dbReference type="KEGG" id="tim:GMBLW1_35310"/>
<keyword evidence="3 9" id="KW-1003">Cell membrane</keyword>
<dbReference type="InterPro" id="IPR028362">
    <property type="entry name" value="AlgI"/>
</dbReference>
<evidence type="ECO:0008006" key="13">
    <source>
        <dbReference type="Google" id="ProtNLM"/>
    </source>
</evidence>
<accession>A0A6C2YXZ2</accession>
<feature type="transmembrane region" description="Helical" evidence="10">
    <location>
        <begin position="374"/>
        <end position="391"/>
    </location>
</feature>
<dbReference type="EMBL" id="LR586016">
    <property type="protein sequence ID" value="VIP05662.1"/>
    <property type="molecule type" value="Genomic_DNA"/>
</dbReference>
<sequence>MFFHSLAYLAFFLIVFSVYWAVPWQKVRVWILLVASYYFYYVWSAELALLVASTTFLDYWLARGLDAAKKDWHRRLLLGANLTVNLGILLYFKYMNFFVEELGRSLDSLGFAGKDFLDRNFLIRDIIVPFGISFYTFEAISYCVDVYRRKIRAERSLPNFMLFILFFPHLVAGPIVRGGDFLPQTHRPKRWSWLRAQVGVEFFLMGLFKKLAIADRMALYSDPIFTDPASYSTGAIWLGVFAFAIRIYCDFSGYTDMAIGSAHLLGYKLTMNFNMPYLSKNVGEFWRRWHISLSSWLRDYVYIGLGGNRGGTWFIYRNLMLTMLLGGLWHGAQWSFVIWGALHGGMLVVHRIFAAWAKHRPKIVAALETLPGKAFRMGLTFFSVMMCWIFFQKSLSVSLTMLERMFTFAPGRSLDLPNRGLWYTVALMAVCHYLGSTGIWKRWSLKLPEPMVGVGYATALTVALMLAPEAGKAFIYFDF</sequence>
<dbReference type="InterPro" id="IPR004299">
    <property type="entry name" value="MBOAT_fam"/>
</dbReference>
<dbReference type="GO" id="GO:0016746">
    <property type="term" value="F:acyltransferase activity"/>
    <property type="evidence" value="ECO:0007669"/>
    <property type="project" value="UniProtKB-KW"/>
</dbReference>
<evidence type="ECO:0000256" key="1">
    <source>
        <dbReference type="ARBA" id="ARBA00004651"/>
    </source>
</evidence>
<dbReference type="AlphaFoldDB" id="A0A6C2YXZ2"/>
<feature type="transmembrane region" description="Helical" evidence="10">
    <location>
        <begin position="157"/>
        <end position="176"/>
    </location>
</feature>
<dbReference type="Proteomes" id="UP000464378">
    <property type="component" value="Chromosome"/>
</dbReference>
<comment type="similarity">
    <text evidence="2 9">Belongs to the membrane-bound acyltransferase family.</text>
</comment>
<name>A0A6C2YXZ2_9BACT</name>
<evidence type="ECO:0000313" key="12">
    <source>
        <dbReference type="Proteomes" id="UP000464378"/>
    </source>
</evidence>
<dbReference type="PIRSF" id="PIRSF500217">
    <property type="entry name" value="AlgI"/>
    <property type="match status" value="1"/>
</dbReference>
<keyword evidence="7 9" id="KW-0472">Membrane</keyword>
<dbReference type="Pfam" id="PF03062">
    <property type="entry name" value="MBOAT"/>
    <property type="match status" value="1"/>
</dbReference>
<evidence type="ECO:0000256" key="10">
    <source>
        <dbReference type="SAM" id="Phobius"/>
    </source>
</evidence>
<evidence type="ECO:0000256" key="2">
    <source>
        <dbReference type="ARBA" id="ARBA00010323"/>
    </source>
</evidence>
<evidence type="ECO:0000256" key="6">
    <source>
        <dbReference type="ARBA" id="ARBA00022989"/>
    </source>
</evidence>
<feature type="transmembrane region" description="Helical" evidence="10">
    <location>
        <begin position="6"/>
        <end position="22"/>
    </location>
</feature>
<feature type="transmembrane region" description="Helical" evidence="10">
    <location>
        <begin position="72"/>
        <end position="92"/>
    </location>
</feature>
<dbReference type="EMBL" id="LR593887">
    <property type="protein sequence ID" value="VTS08680.1"/>
    <property type="molecule type" value="Genomic_DNA"/>
</dbReference>
<feature type="transmembrane region" description="Helical" evidence="10">
    <location>
        <begin position="452"/>
        <end position="477"/>
    </location>
</feature>
<evidence type="ECO:0000256" key="5">
    <source>
        <dbReference type="ARBA" id="ARBA00022692"/>
    </source>
</evidence>
<dbReference type="PANTHER" id="PTHR13285">
    <property type="entry name" value="ACYLTRANSFERASE"/>
    <property type="match status" value="1"/>
</dbReference>
<evidence type="ECO:0000256" key="7">
    <source>
        <dbReference type="ARBA" id="ARBA00023136"/>
    </source>
</evidence>
<dbReference type="RefSeq" id="WP_162660816.1">
    <property type="nucleotide sequence ID" value="NZ_LR593887.1"/>
</dbReference>
<feature type="transmembrane region" description="Helical" evidence="10">
    <location>
        <begin position="332"/>
        <end position="353"/>
    </location>
</feature>
<comment type="subcellular location">
    <subcellularLocation>
        <location evidence="1">Cell membrane</location>
        <topology evidence="1">Multi-pass membrane protein</topology>
    </subcellularLocation>
</comment>
<feature type="transmembrane region" description="Helical" evidence="10">
    <location>
        <begin position="420"/>
        <end position="440"/>
    </location>
</feature>